<dbReference type="EMBL" id="JBHSWV010000186">
    <property type="protein sequence ID" value="MFC6765787.1"/>
    <property type="molecule type" value="Genomic_DNA"/>
</dbReference>
<dbReference type="RefSeq" id="WP_273738796.1">
    <property type="nucleotide sequence ID" value="NZ_JAQIVI010000186.1"/>
</dbReference>
<feature type="modified residue" description="4-aspartylphosphate" evidence="1">
    <location>
        <position position="67"/>
    </location>
</feature>
<dbReference type="SMART" id="SM00448">
    <property type="entry name" value="REC"/>
    <property type="match status" value="1"/>
</dbReference>
<feature type="domain" description="Response regulatory" evidence="2">
    <location>
        <begin position="10"/>
        <end position="134"/>
    </location>
</feature>
<dbReference type="SUPFAM" id="SSF52172">
    <property type="entry name" value="CheY-like"/>
    <property type="match status" value="1"/>
</dbReference>
<dbReference type="PROSITE" id="PS50110">
    <property type="entry name" value="RESPONSE_REGULATORY"/>
    <property type="match status" value="1"/>
</dbReference>
<dbReference type="Pfam" id="PF00072">
    <property type="entry name" value="Response_reg"/>
    <property type="match status" value="1"/>
</dbReference>
<dbReference type="AlphaFoldDB" id="A0ABD5SLF2"/>
<keyword evidence="1" id="KW-0597">Phosphoprotein</keyword>
<evidence type="ECO:0000256" key="1">
    <source>
        <dbReference type="PROSITE-ProRule" id="PRU00169"/>
    </source>
</evidence>
<protein>
    <submittedName>
        <fullName evidence="3">Response regulator</fullName>
    </submittedName>
</protein>
<proteinExistence type="predicted"/>
<dbReference type="PANTHER" id="PTHR44520:SF2">
    <property type="entry name" value="RESPONSE REGULATOR RCP1"/>
    <property type="match status" value="1"/>
</dbReference>
<evidence type="ECO:0000313" key="3">
    <source>
        <dbReference type="EMBL" id="MFC6765787.1"/>
    </source>
</evidence>
<comment type="caution">
    <text evidence="3">The sequence shown here is derived from an EMBL/GenBank/DDBJ whole genome shotgun (WGS) entry which is preliminary data.</text>
</comment>
<keyword evidence="4" id="KW-1185">Reference proteome</keyword>
<dbReference type="InterPro" id="IPR011006">
    <property type="entry name" value="CheY-like_superfamily"/>
</dbReference>
<sequence length="148" mass="16209">MSGQRDEPIDVLLVENDDDDVRLVREAFAELAIEPTIRVAGDGAEALSVLTGRDDEPPAVPDLILLDLDLPEMDGLEFLEAVTAEPELARLPVLVLTRSTNLADVRASYDLAANAYLTKPTEPAEYAEMAEAIAEFWFRRAALPTTRS</sequence>
<name>A0ABD5SLF2_9EURY</name>
<dbReference type="InterPro" id="IPR052893">
    <property type="entry name" value="TCS_response_regulator"/>
</dbReference>
<evidence type="ECO:0000313" key="4">
    <source>
        <dbReference type="Proteomes" id="UP001596383"/>
    </source>
</evidence>
<dbReference type="Gene3D" id="3.40.50.2300">
    <property type="match status" value="1"/>
</dbReference>
<gene>
    <name evidence="3" type="ORF">ACFQE6_12530</name>
</gene>
<organism evidence="3 4">
    <name type="scientific">Natrinema soli</name>
    <dbReference type="NCBI Taxonomy" id="1930624"/>
    <lineage>
        <taxon>Archaea</taxon>
        <taxon>Methanobacteriati</taxon>
        <taxon>Methanobacteriota</taxon>
        <taxon>Stenosarchaea group</taxon>
        <taxon>Halobacteria</taxon>
        <taxon>Halobacteriales</taxon>
        <taxon>Natrialbaceae</taxon>
        <taxon>Natrinema</taxon>
    </lineage>
</organism>
<accession>A0ABD5SLF2</accession>
<reference evidence="3 4" key="1">
    <citation type="journal article" date="2019" name="Int. J. Syst. Evol. Microbiol.">
        <title>The Global Catalogue of Microorganisms (GCM) 10K type strain sequencing project: providing services to taxonomists for standard genome sequencing and annotation.</title>
        <authorList>
            <consortium name="The Broad Institute Genomics Platform"/>
            <consortium name="The Broad Institute Genome Sequencing Center for Infectious Disease"/>
            <person name="Wu L."/>
            <person name="Ma J."/>
        </authorList>
    </citation>
    <scope>NUCLEOTIDE SEQUENCE [LARGE SCALE GENOMIC DNA]</scope>
    <source>
        <strain evidence="3 4">LMG 29247</strain>
    </source>
</reference>
<dbReference type="Proteomes" id="UP001596383">
    <property type="component" value="Unassembled WGS sequence"/>
</dbReference>
<dbReference type="PANTHER" id="PTHR44520">
    <property type="entry name" value="RESPONSE REGULATOR RCP1-RELATED"/>
    <property type="match status" value="1"/>
</dbReference>
<dbReference type="InterPro" id="IPR001789">
    <property type="entry name" value="Sig_transdc_resp-reg_receiver"/>
</dbReference>
<evidence type="ECO:0000259" key="2">
    <source>
        <dbReference type="PROSITE" id="PS50110"/>
    </source>
</evidence>